<evidence type="ECO:0000256" key="1">
    <source>
        <dbReference type="ARBA" id="ARBA00006068"/>
    </source>
</evidence>
<keyword evidence="5" id="KW-1185">Reference proteome</keyword>
<dbReference type="InterPro" id="IPR004474">
    <property type="entry name" value="LytR_CpsA_psr"/>
</dbReference>
<dbReference type="EMBL" id="MIJZ01000001">
    <property type="protein sequence ID" value="OEG14025.1"/>
    <property type="molecule type" value="Genomic_DNA"/>
</dbReference>
<keyword evidence="2" id="KW-1133">Transmembrane helix</keyword>
<name>A0A1E5GN51_9ENTE</name>
<dbReference type="CDD" id="cd03392">
    <property type="entry name" value="PAP2_like_2"/>
    <property type="match status" value="1"/>
</dbReference>
<feature type="transmembrane region" description="Helical" evidence="2">
    <location>
        <begin position="128"/>
        <end position="149"/>
    </location>
</feature>
<evidence type="ECO:0000313" key="5">
    <source>
        <dbReference type="Proteomes" id="UP000094068"/>
    </source>
</evidence>
<dbReference type="InterPro" id="IPR000326">
    <property type="entry name" value="PAP2/HPO"/>
</dbReference>
<dbReference type="InterPro" id="IPR036938">
    <property type="entry name" value="PAP2/HPO_sf"/>
</dbReference>
<dbReference type="SUPFAM" id="SSF48317">
    <property type="entry name" value="Acid phosphatase/Vanadium-dependent haloperoxidase"/>
    <property type="match status" value="1"/>
</dbReference>
<sequence length="526" mass="59760">MHTFKEKKLTPAILSAILFSVLTFLVVQNVTWFNQLDSAIYQFNWKPNDLITSIVNLFAKTATIVPIFIVSLIVSFVLWRKKQKLLAFWMSSNVLVVSALGFILKHAVARTRPNVEHLAERTSYSFPSGHSLLAMCLACSIILMAQTIYKKQTKKYNTLKTLLIVYVVLIGVSRIYLRVHYPSDIIGGFLLSFSWVNLSYICLQKVYLNRKFSTSEDKKKFVQRTILSALTLLLFVVTGASFYGATVFKNVQKTADKMYQPLNRKTTPVELNNSEPVSFLLLGIANDSKRKTDLRANTIMVVTVNNQLKETTITSIPRDAYVEIVGKDGAYDKINHAHSFGGDEMMIDTVEHYLGIPINHYFVINMDGLAALSDAVGGVTVNNDFEFDAEGIHYPKGEQHLGGWETLQYARMRYEDPLGDYGRQKRQREVTIQLTKELMSMKSVFRYQELLDVIGENGQTDMALDQMMLLMKNYQKALENIESYQMQGEGFTGDGYTGEEGISYQSISEEEKEKVTTELKKQLNLE</sequence>
<feature type="transmembrane region" description="Helical" evidence="2">
    <location>
        <begin position="185"/>
        <end position="203"/>
    </location>
</feature>
<feature type="transmembrane region" description="Helical" evidence="2">
    <location>
        <begin position="86"/>
        <end position="108"/>
    </location>
</feature>
<dbReference type="AlphaFoldDB" id="A0A1E5GN51"/>
<feature type="domain" description="Phosphatidic acid phosphatase type 2/haloperoxidase" evidence="3">
    <location>
        <begin position="83"/>
        <end position="200"/>
    </location>
</feature>
<dbReference type="Pfam" id="PF03816">
    <property type="entry name" value="LytR_cpsA_psr"/>
    <property type="match status" value="1"/>
</dbReference>
<accession>A0A1E5GN51</accession>
<feature type="transmembrane region" description="Helical" evidence="2">
    <location>
        <begin position="12"/>
        <end position="33"/>
    </location>
</feature>
<comment type="caution">
    <text evidence="4">The sequence shown here is derived from an EMBL/GenBank/DDBJ whole genome shotgun (WGS) entry which is preliminary data.</text>
</comment>
<feature type="transmembrane region" description="Helical" evidence="2">
    <location>
        <begin position="53"/>
        <end position="79"/>
    </location>
</feature>
<dbReference type="Gene3D" id="3.40.630.190">
    <property type="entry name" value="LCP protein"/>
    <property type="match status" value="1"/>
</dbReference>
<evidence type="ECO:0000256" key="2">
    <source>
        <dbReference type="SAM" id="Phobius"/>
    </source>
</evidence>
<dbReference type="InterPro" id="IPR050922">
    <property type="entry name" value="LytR/CpsA/Psr_CW_biosynth"/>
</dbReference>
<dbReference type="Gene3D" id="1.20.144.10">
    <property type="entry name" value="Phosphatidic acid phosphatase type 2/haloperoxidase"/>
    <property type="match status" value="2"/>
</dbReference>
<feature type="transmembrane region" description="Helical" evidence="2">
    <location>
        <begin position="161"/>
        <end position="179"/>
    </location>
</feature>
<dbReference type="Proteomes" id="UP000094068">
    <property type="component" value="Unassembled WGS sequence"/>
</dbReference>
<keyword evidence="2" id="KW-0472">Membrane</keyword>
<reference evidence="5" key="1">
    <citation type="submission" date="2016-09" db="EMBL/GenBank/DDBJ databases">
        <authorList>
            <person name="Gulvik C.A."/>
        </authorList>
    </citation>
    <scope>NUCLEOTIDE SEQUENCE [LARGE SCALE GENOMIC DNA]</scope>
    <source>
        <strain evidence="5">DSM 23328</strain>
    </source>
</reference>
<gene>
    <name evidence="4" type="ORF">BCR21_03265</name>
</gene>
<dbReference type="PANTHER" id="PTHR33392:SF6">
    <property type="entry name" value="POLYISOPRENYL-TEICHOIC ACID--PEPTIDOGLYCAN TEICHOIC ACID TRANSFERASE TAGU"/>
    <property type="match status" value="1"/>
</dbReference>
<evidence type="ECO:0000259" key="3">
    <source>
        <dbReference type="SMART" id="SM00014"/>
    </source>
</evidence>
<dbReference type="OrthoDB" id="27330at2"/>
<dbReference type="NCBIfam" id="TIGR00350">
    <property type="entry name" value="lytR_cpsA_psr"/>
    <property type="match status" value="1"/>
</dbReference>
<feature type="transmembrane region" description="Helical" evidence="2">
    <location>
        <begin position="224"/>
        <end position="245"/>
    </location>
</feature>
<dbReference type="RefSeq" id="WP_069645075.1">
    <property type="nucleotide sequence ID" value="NZ_MIJZ01000001.1"/>
</dbReference>
<proteinExistence type="inferred from homology"/>
<organism evidence="4 5">
    <name type="scientific">Enterococcus ureasiticus</name>
    <dbReference type="NCBI Taxonomy" id="903984"/>
    <lineage>
        <taxon>Bacteria</taxon>
        <taxon>Bacillati</taxon>
        <taxon>Bacillota</taxon>
        <taxon>Bacilli</taxon>
        <taxon>Lactobacillales</taxon>
        <taxon>Enterococcaceae</taxon>
        <taxon>Enterococcus</taxon>
    </lineage>
</organism>
<comment type="similarity">
    <text evidence="1">Belongs to the LytR/CpsA/Psr (LCP) family.</text>
</comment>
<keyword evidence="2" id="KW-0812">Transmembrane</keyword>
<evidence type="ECO:0000313" key="4">
    <source>
        <dbReference type="EMBL" id="OEG14025.1"/>
    </source>
</evidence>
<protein>
    <submittedName>
        <fullName evidence="4">LytR family transcriptional regulator</fullName>
    </submittedName>
</protein>
<dbReference type="Pfam" id="PF01569">
    <property type="entry name" value="PAP2"/>
    <property type="match status" value="1"/>
</dbReference>
<dbReference type="PANTHER" id="PTHR33392">
    <property type="entry name" value="POLYISOPRENYL-TEICHOIC ACID--PEPTIDOGLYCAN TEICHOIC ACID TRANSFERASE TAGU"/>
    <property type="match status" value="1"/>
</dbReference>
<dbReference type="SMART" id="SM00014">
    <property type="entry name" value="acidPPc"/>
    <property type="match status" value="1"/>
</dbReference>